<evidence type="ECO:0000313" key="8">
    <source>
        <dbReference type="Proteomes" id="UP000044938"/>
    </source>
</evidence>
<dbReference type="AlphaFoldDB" id="A0A655FEF0"/>
<dbReference type="EMBL" id="CQQC01000772">
    <property type="protein sequence ID" value="CNV40215.1"/>
    <property type="molecule type" value="Genomic_DNA"/>
</dbReference>
<evidence type="ECO:0000313" key="2">
    <source>
        <dbReference type="EMBL" id="CKR34203.1"/>
    </source>
</evidence>
<protein>
    <submittedName>
        <fullName evidence="5">Uncharacterized protein</fullName>
    </submittedName>
</protein>
<dbReference type="EMBL" id="CGCX01000420">
    <property type="protein sequence ID" value="CFR75630.1"/>
    <property type="molecule type" value="Genomic_DNA"/>
</dbReference>
<name>A0A655FEF0_MYCTX</name>
<organism evidence="5 6">
    <name type="scientific">Mycobacterium tuberculosis</name>
    <dbReference type="NCBI Taxonomy" id="1773"/>
    <lineage>
        <taxon>Bacteria</taxon>
        <taxon>Bacillati</taxon>
        <taxon>Actinomycetota</taxon>
        <taxon>Actinomycetes</taxon>
        <taxon>Mycobacteriales</taxon>
        <taxon>Mycobacteriaceae</taxon>
        <taxon>Mycobacterium</taxon>
        <taxon>Mycobacterium tuberculosis complex</taxon>
    </lineage>
</organism>
<evidence type="ECO:0000313" key="4">
    <source>
        <dbReference type="EMBL" id="COW24538.1"/>
    </source>
</evidence>
<evidence type="ECO:0000313" key="7">
    <source>
        <dbReference type="Proteomes" id="UP000039217"/>
    </source>
</evidence>
<reference evidence="5" key="2">
    <citation type="submission" date="2015-03" db="EMBL/GenBank/DDBJ databases">
        <authorList>
            <consortium name="Pathogen Informatics"/>
            <person name="Murphy D."/>
        </authorList>
    </citation>
    <scope>NUCLEOTIDE SEQUENCE</scope>
    <source>
        <strain evidence="5">N09902308</strain>
    </source>
</reference>
<proteinExistence type="predicted"/>
<dbReference type="Proteomes" id="UP000039021">
    <property type="component" value="Unassembled WGS sequence"/>
</dbReference>
<dbReference type="Proteomes" id="UP000050164">
    <property type="component" value="Unassembled WGS sequence"/>
</dbReference>
<dbReference type="Proteomes" id="UP000039217">
    <property type="component" value="Unassembled WGS sequence"/>
</dbReference>
<dbReference type="Proteomes" id="UP000044938">
    <property type="component" value="Unassembled WGS sequence"/>
</dbReference>
<dbReference type="Proteomes" id="UP000046680">
    <property type="component" value="Unassembled WGS sequence"/>
</dbReference>
<evidence type="ECO:0000313" key="1">
    <source>
        <dbReference type="EMBL" id="CFR75630.1"/>
    </source>
</evidence>
<dbReference type="EMBL" id="CSAJ01000253">
    <property type="protein sequence ID" value="COW24538.1"/>
    <property type="molecule type" value="Genomic_DNA"/>
</dbReference>
<evidence type="ECO:0000313" key="5">
    <source>
        <dbReference type="EMBL" id="COW96617.1"/>
    </source>
</evidence>
<evidence type="ECO:0000313" key="6">
    <source>
        <dbReference type="Proteomes" id="UP000039021"/>
    </source>
</evidence>
<accession>A0A655FEF0</accession>
<evidence type="ECO:0000313" key="3">
    <source>
        <dbReference type="EMBL" id="CNV40215.1"/>
    </source>
</evidence>
<sequence>MFKAPIPKTTNRIGTKSSMLSCQPPSIMSTPAANIKLKVVSTVGPWGCAAQKCRRHTDAITTPATKNRISNDAVTDIHASSPNNPSTARCELPVMKVTKYPAEWVNAVAPSIPASAANTHDSRASPS</sequence>
<evidence type="ECO:0000313" key="9">
    <source>
        <dbReference type="Proteomes" id="UP000046680"/>
    </source>
</evidence>
<evidence type="ECO:0000313" key="10">
    <source>
        <dbReference type="Proteomes" id="UP000050164"/>
    </source>
</evidence>
<dbReference type="EMBL" id="CSBK01000116">
    <property type="protein sequence ID" value="COW96617.1"/>
    <property type="molecule type" value="Genomic_DNA"/>
</dbReference>
<dbReference type="EMBL" id="CNFT01000202">
    <property type="protein sequence ID" value="CKR34203.1"/>
    <property type="molecule type" value="Genomic_DNA"/>
</dbReference>
<gene>
    <name evidence="1" type="ORF">ERS007657_01384</name>
    <name evidence="3" type="ORF">ERS007661_02276</name>
    <name evidence="4" type="ORF">ERS007720_02120</name>
    <name evidence="5" type="ORF">ERS007739_00418</name>
    <name evidence="2" type="ORF">ERS027659_01183</name>
</gene>
<reference evidence="6 7" key="1">
    <citation type="submission" date="2015-03" db="EMBL/GenBank/DDBJ databases">
        <authorList>
            <consortium name="Pathogen Informatics"/>
        </authorList>
    </citation>
    <scope>NUCLEOTIDE SEQUENCE [LARGE SCALE GENOMIC DNA]</scope>
    <source>
        <strain evidence="2 10">Bir 185</strain>
        <strain evidence="1 9">C09601061</strain>
        <strain evidence="3 7">D00501624</strain>
        <strain evidence="4 8">M09401471</strain>
        <strain evidence="6">N09902308</strain>
    </source>
</reference>